<dbReference type="InterPro" id="IPR051395">
    <property type="entry name" value="Cytochrome_c_Peroxidase/MauG"/>
</dbReference>
<gene>
    <name evidence="9" type="ORF">J1C48_12900</name>
</gene>
<feature type="domain" description="Cytochrome c" evidence="8">
    <location>
        <begin position="262"/>
        <end position="440"/>
    </location>
</feature>
<keyword evidence="3 7" id="KW-0479">Metal-binding</keyword>
<dbReference type="GO" id="GO:0020037">
    <property type="term" value="F:heme binding"/>
    <property type="evidence" value="ECO:0007669"/>
    <property type="project" value="InterPro"/>
</dbReference>
<dbReference type="GO" id="GO:0004130">
    <property type="term" value="F:cytochrome-c peroxidase activity"/>
    <property type="evidence" value="ECO:0007669"/>
    <property type="project" value="TreeGrafter"/>
</dbReference>
<dbReference type="Gene3D" id="1.10.760.10">
    <property type="entry name" value="Cytochrome c-like domain"/>
    <property type="match status" value="2"/>
</dbReference>
<evidence type="ECO:0000259" key="8">
    <source>
        <dbReference type="PROSITE" id="PS51007"/>
    </source>
</evidence>
<organism evidence="9 10">
    <name type="scientific">Jiella flava</name>
    <dbReference type="NCBI Taxonomy" id="2816857"/>
    <lineage>
        <taxon>Bacteria</taxon>
        <taxon>Pseudomonadati</taxon>
        <taxon>Pseudomonadota</taxon>
        <taxon>Alphaproteobacteria</taxon>
        <taxon>Hyphomicrobiales</taxon>
        <taxon>Aurantimonadaceae</taxon>
        <taxon>Jiella</taxon>
    </lineage>
</organism>
<dbReference type="PANTHER" id="PTHR30600">
    <property type="entry name" value="CYTOCHROME C PEROXIDASE-RELATED"/>
    <property type="match status" value="1"/>
</dbReference>
<dbReference type="InterPro" id="IPR004852">
    <property type="entry name" value="Di-haem_cyt_c_peroxidsae"/>
</dbReference>
<dbReference type="GO" id="GO:0009055">
    <property type="term" value="F:electron transfer activity"/>
    <property type="evidence" value="ECO:0007669"/>
    <property type="project" value="InterPro"/>
</dbReference>
<evidence type="ECO:0000256" key="7">
    <source>
        <dbReference type="PROSITE-ProRule" id="PRU00433"/>
    </source>
</evidence>
<evidence type="ECO:0000256" key="1">
    <source>
        <dbReference type="ARBA" id="ARBA00004196"/>
    </source>
</evidence>
<dbReference type="PROSITE" id="PS51007">
    <property type="entry name" value="CYTC"/>
    <property type="match status" value="1"/>
</dbReference>
<keyword evidence="6 7" id="KW-0408">Iron</keyword>
<dbReference type="RefSeq" id="WP_207258271.1">
    <property type="nucleotide sequence ID" value="NZ_JAFMPP010000011.1"/>
</dbReference>
<evidence type="ECO:0000256" key="5">
    <source>
        <dbReference type="ARBA" id="ARBA00023002"/>
    </source>
</evidence>
<name>A0A939FXT2_9HYPH</name>
<proteinExistence type="predicted"/>
<evidence type="ECO:0000256" key="3">
    <source>
        <dbReference type="ARBA" id="ARBA00022723"/>
    </source>
</evidence>
<keyword evidence="5" id="KW-0560">Oxidoreductase</keyword>
<evidence type="ECO:0000313" key="9">
    <source>
        <dbReference type="EMBL" id="MBO0663480.1"/>
    </source>
</evidence>
<evidence type="ECO:0000313" key="10">
    <source>
        <dbReference type="Proteomes" id="UP000664122"/>
    </source>
</evidence>
<dbReference type="AlphaFoldDB" id="A0A939FXT2"/>
<sequence length="460" mass="49065">MNRLFTAVAVAGAVFVGVAATGMSLGHAAPVKGVTGDGADTLGAVALLGRQMFFDTALSGSGKLACSSCHDPANHYGPSGKSPVFIGGAHLDRAGTRTIPSLTYMNLTPPFSIGPEPAGEIEGPATVVAAPTDKPATPLVGPLSGTPTAGGKANSNAADQVPQGGFFWDGRADTLQEQPAGPLLAPNEMANATKADFLTRLKARPYAKTFEQLFGSNVFKDPGRAFAEAEFAFARYEFEDTSFHPFTSKYDAYLRGKVKLSPQEARGLKLFDDEKKGDCAACHLDTMGKDGTMPVFTDYEYEALGLPRNPKIPANADPAYYDLGICGPSRHDAYAQQVANCGLFKTPTLRNVATRPVFFHNGIYDNLTDVVRFYMDRETRPEKIYPKGPDGKLALYNDLPRKYWPNLDRIDPPLNAKRSDKPALNDAEIADVVAFLKTLTDGYTPPASVLASASAADAGK</sequence>
<comment type="subcellular location">
    <subcellularLocation>
        <location evidence="1">Cell envelope</location>
    </subcellularLocation>
</comment>
<dbReference type="Proteomes" id="UP000664122">
    <property type="component" value="Unassembled WGS sequence"/>
</dbReference>
<dbReference type="GO" id="GO:0046872">
    <property type="term" value="F:metal ion binding"/>
    <property type="evidence" value="ECO:0007669"/>
    <property type="project" value="UniProtKB-KW"/>
</dbReference>
<dbReference type="EMBL" id="JAFMPP010000011">
    <property type="protein sequence ID" value="MBO0663480.1"/>
    <property type="molecule type" value="Genomic_DNA"/>
</dbReference>
<keyword evidence="2 7" id="KW-0349">Heme</keyword>
<comment type="caution">
    <text evidence="9">The sequence shown here is derived from an EMBL/GenBank/DDBJ whole genome shotgun (WGS) entry which is preliminary data.</text>
</comment>
<reference evidence="9" key="1">
    <citation type="submission" date="2021-03" db="EMBL/GenBank/DDBJ databases">
        <title>Whole genome sequence of Jiella sp. CQZ9-1.</title>
        <authorList>
            <person name="Tuo L."/>
        </authorList>
    </citation>
    <scope>NUCLEOTIDE SEQUENCE</scope>
    <source>
        <strain evidence="9">CQZ9-1</strain>
    </source>
</reference>
<dbReference type="InterPro" id="IPR036909">
    <property type="entry name" value="Cyt_c-like_dom_sf"/>
</dbReference>
<accession>A0A939FXT2</accession>
<protein>
    <submittedName>
        <fullName evidence="9">C-type cytochrome</fullName>
    </submittedName>
</protein>
<dbReference type="Pfam" id="PF03150">
    <property type="entry name" value="CCP_MauG"/>
    <property type="match status" value="1"/>
</dbReference>
<dbReference type="SUPFAM" id="SSF46626">
    <property type="entry name" value="Cytochrome c"/>
    <property type="match status" value="2"/>
</dbReference>
<dbReference type="GO" id="GO:0030313">
    <property type="term" value="C:cell envelope"/>
    <property type="evidence" value="ECO:0007669"/>
    <property type="project" value="UniProtKB-SubCell"/>
</dbReference>
<evidence type="ECO:0000256" key="4">
    <source>
        <dbReference type="ARBA" id="ARBA00022729"/>
    </source>
</evidence>
<evidence type="ECO:0000256" key="2">
    <source>
        <dbReference type="ARBA" id="ARBA00022617"/>
    </source>
</evidence>
<dbReference type="InterPro" id="IPR009056">
    <property type="entry name" value="Cyt_c-like_dom"/>
</dbReference>
<keyword evidence="10" id="KW-1185">Reference proteome</keyword>
<dbReference type="PANTHER" id="PTHR30600:SF10">
    <property type="entry name" value="BLL6722 PROTEIN"/>
    <property type="match status" value="1"/>
</dbReference>
<evidence type="ECO:0000256" key="6">
    <source>
        <dbReference type="ARBA" id="ARBA00023004"/>
    </source>
</evidence>
<keyword evidence="4" id="KW-0732">Signal</keyword>